<keyword evidence="3" id="KW-0378">Hydrolase</keyword>
<dbReference type="InterPro" id="IPR054579">
    <property type="entry name" value="GCE-like_dom"/>
</dbReference>
<feature type="domain" description="4-O-methyl-glucuronoyl methylesterase-like" evidence="5">
    <location>
        <begin position="101"/>
        <end position="340"/>
    </location>
</feature>
<keyword evidence="2 4" id="KW-0732">Signal</keyword>
<keyword evidence="1" id="KW-0719">Serine esterase</keyword>
<proteinExistence type="predicted"/>
<evidence type="ECO:0000313" key="7">
    <source>
        <dbReference type="Proteomes" id="UP000321532"/>
    </source>
</evidence>
<name>A0A512AW91_9BACT</name>
<dbReference type="OrthoDB" id="9809261at2"/>
<evidence type="ECO:0000256" key="1">
    <source>
        <dbReference type="ARBA" id="ARBA00022487"/>
    </source>
</evidence>
<dbReference type="Proteomes" id="UP000321532">
    <property type="component" value="Unassembled WGS sequence"/>
</dbReference>
<dbReference type="SUPFAM" id="SSF53474">
    <property type="entry name" value="alpha/beta-Hydrolases"/>
    <property type="match status" value="1"/>
</dbReference>
<protein>
    <submittedName>
        <fullName evidence="6">Acetylxylan esterase</fullName>
    </submittedName>
</protein>
<dbReference type="GO" id="GO:0052689">
    <property type="term" value="F:carboxylic ester hydrolase activity"/>
    <property type="evidence" value="ECO:0007669"/>
    <property type="project" value="UniProtKB-KW"/>
</dbReference>
<accession>A0A512AW91</accession>
<dbReference type="Gene3D" id="3.40.50.1820">
    <property type="entry name" value="alpha/beta hydrolase"/>
    <property type="match status" value="1"/>
</dbReference>
<reference evidence="6 7" key="1">
    <citation type="submission" date="2019-07" db="EMBL/GenBank/DDBJ databases">
        <title>Whole genome shotgun sequence of Adhaeribacter aerolatus NBRC 106133.</title>
        <authorList>
            <person name="Hosoyama A."/>
            <person name="Uohara A."/>
            <person name="Ohji S."/>
            <person name="Ichikawa N."/>
        </authorList>
    </citation>
    <scope>NUCLEOTIDE SEQUENCE [LARGE SCALE GENOMIC DNA]</scope>
    <source>
        <strain evidence="6 7">NBRC 106133</strain>
    </source>
</reference>
<dbReference type="Pfam" id="PF22244">
    <property type="entry name" value="GCE_fung"/>
    <property type="match status" value="1"/>
</dbReference>
<evidence type="ECO:0000256" key="4">
    <source>
        <dbReference type="SAM" id="SignalP"/>
    </source>
</evidence>
<organism evidence="6 7">
    <name type="scientific">Adhaeribacter aerolatus</name>
    <dbReference type="NCBI Taxonomy" id="670289"/>
    <lineage>
        <taxon>Bacteria</taxon>
        <taxon>Pseudomonadati</taxon>
        <taxon>Bacteroidota</taxon>
        <taxon>Cytophagia</taxon>
        <taxon>Cytophagales</taxon>
        <taxon>Hymenobacteraceae</taxon>
        <taxon>Adhaeribacter</taxon>
    </lineage>
</organism>
<dbReference type="AlphaFoldDB" id="A0A512AW91"/>
<evidence type="ECO:0000256" key="2">
    <source>
        <dbReference type="ARBA" id="ARBA00022729"/>
    </source>
</evidence>
<dbReference type="EMBL" id="BJYS01000008">
    <property type="protein sequence ID" value="GEO03777.1"/>
    <property type="molecule type" value="Genomic_DNA"/>
</dbReference>
<evidence type="ECO:0000256" key="3">
    <source>
        <dbReference type="ARBA" id="ARBA00022801"/>
    </source>
</evidence>
<gene>
    <name evidence="6" type="ORF">AAE02nite_14410</name>
</gene>
<evidence type="ECO:0000313" key="6">
    <source>
        <dbReference type="EMBL" id="GEO03777.1"/>
    </source>
</evidence>
<sequence length="395" mass="44457">MIKGLNIFFAIFILIARAQAQNYDEAKVPAYTLPDVLKTSDGQLVKNKPDWEKKRRPEVLTLFENNIYGQMPKTFDNLTYKVTNEVKDAMNGKAHLKEVTITVTKGNKSADIHLVLFTPNHVKKPVPAFLLINNRGKENTDPTRATKSEFWPAETVIESGYAVAAFHVSDGAPDNKNTYQDGILRLYPEQLETDNGMKAIGAWAWTASRVLDYFQKDKNIDAKKVFVVGHSRGGKAALWAGVQDQRFAMVFSNCSGNTGAALARRRFGETITRINTSFPHWFTNNYKKYNDNEAALPVDQHMLIALIAPRPVYATNATKDLWADPKGTYLSLINAQPVYALYKKPSGLSPEPPAINTAIINSILGYHNREGIHNLTTFDWQNFIRFANYHYPKKG</sequence>
<keyword evidence="7" id="KW-1185">Reference proteome</keyword>
<feature type="signal peptide" evidence="4">
    <location>
        <begin position="1"/>
        <end position="20"/>
    </location>
</feature>
<comment type="caution">
    <text evidence="6">The sequence shown here is derived from an EMBL/GenBank/DDBJ whole genome shotgun (WGS) entry which is preliminary data.</text>
</comment>
<evidence type="ECO:0000259" key="5">
    <source>
        <dbReference type="Pfam" id="PF22244"/>
    </source>
</evidence>
<dbReference type="InterPro" id="IPR029058">
    <property type="entry name" value="AB_hydrolase_fold"/>
</dbReference>
<feature type="chain" id="PRO_5021893443" evidence="4">
    <location>
        <begin position="21"/>
        <end position="395"/>
    </location>
</feature>